<organism evidence="2 3">
    <name type="scientific">Adlercreutzia faecimuris</name>
    <dbReference type="NCBI Taxonomy" id="2897341"/>
    <lineage>
        <taxon>Bacteria</taxon>
        <taxon>Bacillati</taxon>
        <taxon>Actinomycetota</taxon>
        <taxon>Coriobacteriia</taxon>
        <taxon>Eggerthellales</taxon>
        <taxon>Eggerthellaceae</taxon>
        <taxon>Adlercreutzia</taxon>
    </lineage>
</organism>
<dbReference type="RefSeq" id="WP_242166413.1">
    <property type="nucleotide sequence ID" value="NZ_JAJMLW010000004.1"/>
</dbReference>
<dbReference type="SUPFAM" id="SSF63817">
    <property type="entry name" value="Sortase"/>
    <property type="match status" value="1"/>
</dbReference>
<dbReference type="EMBL" id="JAJMLW010000004">
    <property type="protein sequence ID" value="MCI2242860.1"/>
    <property type="molecule type" value="Genomic_DNA"/>
</dbReference>
<keyword evidence="3" id="KW-1185">Reference proteome</keyword>
<evidence type="ECO:0000313" key="2">
    <source>
        <dbReference type="EMBL" id="MCI2242860.1"/>
    </source>
</evidence>
<sequence>MARGHRNDAALDDVSREATKARARQRRRGPWRVVFWLALVVLVGSLSVLGYLIYTYWNGQRAYDDIVEVAFEEPADPRAATLADFQVDWDALRAINPEVVAWVYIPGTPINYPVAHKPGDDQYYLKHNFANSTTGEFGAEYGCVMLSGENNGDFTDEVNIIYGHNMRNGSMFAFFNQMKDNEVFNEHRTVYLLTPEGNYLLKSFALDHVPGSSTDIVIPNFETPEELTAYVQDRIAQSIVTPLPPAPAAADITKVFAFSTCDGANNKNRYITFCYVDEFLPLSVAQAAPGFAPEVSGDDVAAANDASAERVS</sequence>
<keyword evidence="1" id="KW-0472">Membrane</keyword>
<protein>
    <submittedName>
        <fullName evidence="2">Class B sortase</fullName>
    </submittedName>
</protein>
<accession>A0ABS9WJ12</accession>
<keyword evidence="1" id="KW-0812">Transmembrane</keyword>
<dbReference type="CDD" id="cd05826">
    <property type="entry name" value="Sortase_B"/>
    <property type="match status" value="1"/>
</dbReference>
<reference evidence="2" key="1">
    <citation type="submission" date="2021-11" db="EMBL/GenBank/DDBJ databases">
        <title>A Novel Adlercreutzia Species, isolated from a Allomyrina dichotoma larva feces.</title>
        <authorList>
            <person name="Suh M.K."/>
        </authorList>
    </citation>
    <scope>NUCLEOTIDE SEQUENCE</scope>
    <source>
        <strain evidence="2">JBNU-10</strain>
    </source>
</reference>
<dbReference type="InterPro" id="IPR009835">
    <property type="entry name" value="SrtB"/>
</dbReference>
<proteinExistence type="predicted"/>
<feature type="transmembrane region" description="Helical" evidence="1">
    <location>
        <begin position="33"/>
        <end position="57"/>
    </location>
</feature>
<keyword evidence="1" id="KW-1133">Transmembrane helix</keyword>
<evidence type="ECO:0000313" key="3">
    <source>
        <dbReference type="Proteomes" id="UP001430755"/>
    </source>
</evidence>
<dbReference type="Gene3D" id="2.40.260.10">
    <property type="entry name" value="Sortase"/>
    <property type="match status" value="1"/>
</dbReference>
<name>A0ABS9WJ12_9ACTN</name>
<gene>
    <name evidence="2" type="ORF">LPT13_10935</name>
</gene>
<dbReference type="InterPro" id="IPR023365">
    <property type="entry name" value="Sortase_dom-sf"/>
</dbReference>
<comment type="caution">
    <text evidence="2">The sequence shown here is derived from an EMBL/GenBank/DDBJ whole genome shotgun (WGS) entry which is preliminary data.</text>
</comment>
<evidence type="ECO:0000256" key="1">
    <source>
        <dbReference type="SAM" id="Phobius"/>
    </source>
</evidence>
<dbReference type="Proteomes" id="UP001430755">
    <property type="component" value="Unassembled WGS sequence"/>
</dbReference>